<evidence type="ECO:0000313" key="2">
    <source>
        <dbReference type="EMBL" id="VDL78718.1"/>
    </source>
</evidence>
<keyword evidence="3" id="KW-1185">Reference proteome</keyword>
<protein>
    <submittedName>
        <fullName evidence="2 4">Uncharacterized protein</fullName>
    </submittedName>
</protein>
<name>A0A0N4YEJ6_NIPBR</name>
<reference evidence="4" key="1">
    <citation type="submission" date="2017-02" db="UniProtKB">
        <authorList>
            <consortium name="WormBaseParasite"/>
        </authorList>
    </citation>
    <scope>IDENTIFICATION</scope>
</reference>
<gene>
    <name evidence="2" type="ORF">NBR_LOCUS15124</name>
</gene>
<organism evidence="4">
    <name type="scientific">Nippostrongylus brasiliensis</name>
    <name type="common">Rat hookworm</name>
    <dbReference type="NCBI Taxonomy" id="27835"/>
    <lineage>
        <taxon>Eukaryota</taxon>
        <taxon>Metazoa</taxon>
        <taxon>Ecdysozoa</taxon>
        <taxon>Nematoda</taxon>
        <taxon>Chromadorea</taxon>
        <taxon>Rhabditida</taxon>
        <taxon>Rhabditina</taxon>
        <taxon>Rhabditomorpha</taxon>
        <taxon>Strongyloidea</taxon>
        <taxon>Heligmosomidae</taxon>
        <taxon>Nippostrongylus</taxon>
    </lineage>
</organism>
<sequence length="82" mass="8731">MNLGPGVFTKLPSTPLHPPSNSSAPVASSVMKSAINCCSPSWNTTAITRRLSVGKNRQVAKSEFYTAAYGRSESLTMEIADI</sequence>
<dbReference type="Proteomes" id="UP000271162">
    <property type="component" value="Unassembled WGS sequence"/>
</dbReference>
<dbReference type="WBParaSite" id="NBR_0001512301-mRNA-1">
    <property type="protein sequence ID" value="NBR_0001512301-mRNA-1"/>
    <property type="gene ID" value="NBR_0001512301"/>
</dbReference>
<dbReference type="AlphaFoldDB" id="A0A0N4YEJ6"/>
<proteinExistence type="predicted"/>
<evidence type="ECO:0000256" key="1">
    <source>
        <dbReference type="SAM" id="MobiDB-lite"/>
    </source>
</evidence>
<accession>A0A0N4YEJ6</accession>
<feature type="region of interest" description="Disordered" evidence="1">
    <location>
        <begin position="1"/>
        <end position="26"/>
    </location>
</feature>
<evidence type="ECO:0000313" key="4">
    <source>
        <dbReference type="WBParaSite" id="NBR_0001512301-mRNA-1"/>
    </source>
</evidence>
<evidence type="ECO:0000313" key="3">
    <source>
        <dbReference type="Proteomes" id="UP000271162"/>
    </source>
</evidence>
<reference evidence="2 3" key="2">
    <citation type="submission" date="2018-11" db="EMBL/GenBank/DDBJ databases">
        <authorList>
            <consortium name="Pathogen Informatics"/>
        </authorList>
    </citation>
    <scope>NUCLEOTIDE SEQUENCE [LARGE SCALE GENOMIC DNA]</scope>
</reference>
<dbReference type="EMBL" id="UYSL01021610">
    <property type="protein sequence ID" value="VDL78718.1"/>
    <property type="molecule type" value="Genomic_DNA"/>
</dbReference>